<evidence type="ECO:0000259" key="2">
    <source>
        <dbReference type="PROSITE" id="PS50943"/>
    </source>
</evidence>
<dbReference type="PROSITE" id="PS50943">
    <property type="entry name" value="HTH_CROC1"/>
    <property type="match status" value="1"/>
</dbReference>
<feature type="domain" description="HTH cro/C1-type" evidence="2">
    <location>
        <begin position="34"/>
        <end position="89"/>
    </location>
</feature>
<accession>A0A1M6LG75</accession>
<evidence type="ECO:0000256" key="1">
    <source>
        <dbReference type="ARBA" id="ARBA00023125"/>
    </source>
</evidence>
<evidence type="ECO:0000313" key="3">
    <source>
        <dbReference type="EMBL" id="SHJ70108.1"/>
    </source>
</evidence>
<dbReference type="EMBL" id="FQYQ01000042">
    <property type="protein sequence ID" value="SHJ70108.1"/>
    <property type="molecule type" value="Genomic_DNA"/>
</dbReference>
<dbReference type="SUPFAM" id="SSF47413">
    <property type="entry name" value="lambda repressor-like DNA-binding domains"/>
    <property type="match status" value="1"/>
</dbReference>
<protein>
    <submittedName>
        <fullName evidence="3">Helix-turn-helix</fullName>
    </submittedName>
</protein>
<dbReference type="GO" id="GO:0003700">
    <property type="term" value="F:DNA-binding transcription factor activity"/>
    <property type="evidence" value="ECO:0007669"/>
    <property type="project" value="TreeGrafter"/>
</dbReference>
<dbReference type="GO" id="GO:0005829">
    <property type="term" value="C:cytosol"/>
    <property type="evidence" value="ECO:0007669"/>
    <property type="project" value="TreeGrafter"/>
</dbReference>
<dbReference type="PANTHER" id="PTHR46797:SF1">
    <property type="entry name" value="METHYLPHOSPHONATE SYNTHASE"/>
    <property type="match status" value="1"/>
</dbReference>
<keyword evidence="1" id="KW-0238">DNA-binding</keyword>
<name>A0A1M6LG75_PSEXY</name>
<dbReference type="Pfam" id="PF01381">
    <property type="entry name" value="HTH_3"/>
    <property type="match status" value="1"/>
</dbReference>
<dbReference type="Gene3D" id="1.10.260.40">
    <property type="entry name" value="lambda repressor-like DNA-binding domains"/>
    <property type="match status" value="1"/>
</dbReference>
<keyword evidence="4" id="KW-1185">Reference proteome</keyword>
<gene>
    <name evidence="3" type="ORF">SAMN02745725_03100</name>
</gene>
<sequence>MKSFDSYLDEQLKDPEFKKEWDAIQPELDIKHAIIDARIQRNLTQKELAEITGIGQADISRLENGTRNPSVNLLKRLADGLGMDLKIEFVPRQAKMR</sequence>
<dbReference type="SMART" id="SM00530">
    <property type="entry name" value="HTH_XRE"/>
    <property type="match status" value="1"/>
</dbReference>
<dbReference type="AlphaFoldDB" id="A0A1M6LG75"/>
<dbReference type="OrthoDB" id="428540at2"/>
<proteinExistence type="predicted"/>
<reference evidence="3 4" key="1">
    <citation type="submission" date="2016-11" db="EMBL/GenBank/DDBJ databases">
        <authorList>
            <person name="Jaros S."/>
            <person name="Januszkiewicz K."/>
            <person name="Wedrychowicz H."/>
        </authorList>
    </citation>
    <scope>NUCLEOTIDE SEQUENCE [LARGE SCALE GENOMIC DNA]</scope>
    <source>
        <strain evidence="3 4">DSM 14809</strain>
    </source>
</reference>
<dbReference type="Proteomes" id="UP000184185">
    <property type="component" value="Unassembled WGS sequence"/>
</dbReference>
<dbReference type="InterPro" id="IPR001387">
    <property type="entry name" value="Cro/C1-type_HTH"/>
</dbReference>
<dbReference type="CDD" id="cd00093">
    <property type="entry name" value="HTH_XRE"/>
    <property type="match status" value="1"/>
</dbReference>
<evidence type="ECO:0000313" key="4">
    <source>
        <dbReference type="Proteomes" id="UP000184185"/>
    </source>
</evidence>
<organism evidence="3 4">
    <name type="scientific">Pseudobutyrivibrio xylanivorans DSM 14809</name>
    <dbReference type="NCBI Taxonomy" id="1123012"/>
    <lineage>
        <taxon>Bacteria</taxon>
        <taxon>Bacillati</taxon>
        <taxon>Bacillota</taxon>
        <taxon>Clostridia</taxon>
        <taxon>Lachnospirales</taxon>
        <taxon>Lachnospiraceae</taxon>
        <taxon>Pseudobutyrivibrio</taxon>
    </lineage>
</organism>
<dbReference type="GO" id="GO:0003677">
    <property type="term" value="F:DNA binding"/>
    <property type="evidence" value="ECO:0007669"/>
    <property type="project" value="UniProtKB-KW"/>
</dbReference>
<dbReference type="RefSeq" id="WP_072919665.1">
    <property type="nucleotide sequence ID" value="NZ_FQYQ01000042.1"/>
</dbReference>
<dbReference type="InterPro" id="IPR010982">
    <property type="entry name" value="Lambda_DNA-bd_dom_sf"/>
</dbReference>
<dbReference type="PANTHER" id="PTHR46797">
    <property type="entry name" value="HTH-TYPE TRANSCRIPTIONAL REGULATOR"/>
    <property type="match status" value="1"/>
</dbReference>
<dbReference type="InterPro" id="IPR050807">
    <property type="entry name" value="TransReg_Diox_bact_type"/>
</dbReference>